<protein>
    <submittedName>
        <fullName evidence="1">Uncharacterized protein</fullName>
    </submittedName>
</protein>
<name>A0A975XA50_9BURK</name>
<sequence>MPALLPIPVFSCVRGVQFADRDVRLCGRATQEVRWPIHDGMRTISCRKPRQLDAKKGKCTAWVRQVSGSLRNEMAVALAPLYPKSPVPRIRPGAGAKTGCTPST</sequence>
<gene>
    <name evidence="1" type="ORF">CBM2586_A50281</name>
</gene>
<dbReference type="AlphaFoldDB" id="A0A975XA50"/>
<proteinExistence type="predicted"/>
<accession>A0A975XA50</accession>
<evidence type="ECO:0000313" key="2">
    <source>
        <dbReference type="Proteomes" id="UP000257016"/>
    </source>
</evidence>
<evidence type="ECO:0000313" key="1">
    <source>
        <dbReference type="EMBL" id="SOY62025.1"/>
    </source>
</evidence>
<dbReference type="Proteomes" id="UP000257016">
    <property type="component" value="Unassembled WGS sequence"/>
</dbReference>
<reference evidence="1 2" key="1">
    <citation type="submission" date="2018-01" db="EMBL/GenBank/DDBJ databases">
        <authorList>
            <person name="Clerissi C."/>
        </authorList>
    </citation>
    <scope>NUCLEOTIDE SEQUENCE [LARGE SCALE GENOMIC DNA]</scope>
    <source>
        <strain evidence="1">Cupriavidus taiwanensis LMG 19430</strain>
    </source>
</reference>
<organism evidence="1 2">
    <name type="scientific">Cupriavidus taiwanensis</name>
    <dbReference type="NCBI Taxonomy" id="164546"/>
    <lineage>
        <taxon>Bacteria</taxon>
        <taxon>Pseudomonadati</taxon>
        <taxon>Pseudomonadota</taxon>
        <taxon>Betaproteobacteria</taxon>
        <taxon>Burkholderiales</taxon>
        <taxon>Burkholderiaceae</taxon>
        <taxon>Cupriavidus</taxon>
    </lineage>
</organism>
<comment type="caution">
    <text evidence="1">The sequence shown here is derived from an EMBL/GenBank/DDBJ whole genome shotgun (WGS) entry which is preliminary data.</text>
</comment>
<dbReference type="EMBL" id="OFSN01000010">
    <property type="protein sequence ID" value="SOY62025.1"/>
    <property type="molecule type" value="Genomic_DNA"/>
</dbReference>